<dbReference type="SUPFAM" id="SSF143212">
    <property type="entry name" value="Rv2632c-like"/>
    <property type="match status" value="1"/>
</dbReference>
<dbReference type="Proteomes" id="UP001143463">
    <property type="component" value="Unassembled WGS sequence"/>
</dbReference>
<proteinExistence type="predicted"/>
<evidence type="ECO:0000313" key="2">
    <source>
        <dbReference type="Proteomes" id="UP001143463"/>
    </source>
</evidence>
<evidence type="ECO:0008006" key="3">
    <source>
        <dbReference type="Google" id="ProtNLM"/>
    </source>
</evidence>
<reference evidence="1" key="1">
    <citation type="journal article" date="2014" name="Int. J. Syst. Evol. Microbiol.">
        <title>Complete genome sequence of Corynebacterium casei LMG S-19264T (=DSM 44701T), isolated from a smear-ripened cheese.</title>
        <authorList>
            <consortium name="US DOE Joint Genome Institute (JGI-PGF)"/>
            <person name="Walter F."/>
            <person name="Albersmeier A."/>
            <person name="Kalinowski J."/>
            <person name="Ruckert C."/>
        </authorList>
    </citation>
    <scope>NUCLEOTIDE SEQUENCE</scope>
    <source>
        <strain evidence="1">VKM Ac-1069</strain>
    </source>
</reference>
<dbReference type="Gene3D" id="3.30.160.240">
    <property type="entry name" value="Rv1738"/>
    <property type="match status" value="1"/>
</dbReference>
<dbReference type="InterPro" id="IPR038070">
    <property type="entry name" value="Rv2632c-like_sf"/>
</dbReference>
<reference evidence="1" key="2">
    <citation type="submission" date="2023-01" db="EMBL/GenBank/DDBJ databases">
        <authorList>
            <person name="Sun Q."/>
            <person name="Evtushenko L."/>
        </authorList>
    </citation>
    <scope>NUCLEOTIDE SEQUENCE</scope>
    <source>
        <strain evidence="1">VKM Ac-1069</strain>
    </source>
</reference>
<dbReference type="EMBL" id="BSFQ01000002">
    <property type="protein sequence ID" value="GLL09507.1"/>
    <property type="molecule type" value="Genomic_DNA"/>
</dbReference>
<dbReference type="Pfam" id="PF08962">
    <property type="entry name" value="Rv2632c-like"/>
    <property type="match status" value="1"/>
</dbReference>
<accession>A0A9W6NUN5</accession>
<comment type="caution">
    <text evidence="1">The sequence shown here is derived from an EMBL/GenBank/DDBJ whole genome shotgun (WGS) entry which is preliminary data.</text>
</comment>
<evidence type="ECO:0000313" key="1">
    <source>
        <dbReference type="EMBL" id="GLL09507.1"/>
    </source>
</evidence>
<dbReference type="RefSeq" id="WP_037039737.1">
    <property type="nucleotide sequence ID" value="NZ_BAAAUZ010000013.1"/>
</dbReference>
<protein>
    <recommendedName>
        <fullName evidence="3">DUF1876 domain-containing protein</fullName>
    </recommendedName>
</protein>
<dbReference type="AlphaFoldDB" id="A0A9W6NUN5"/>
<dbReference type="InterPro" id="IPR015057">
    <property type="entry name" value="Rv2632c-like"/>
</dbReference>
<sequence>MHEAKRWTVSIDIDEYEGRTRAVAHLHTRDSDRVVGVGLARLNPADRDVPEIGDELAAARALSELTHRLLDIAAGDLERANAPVRPGG</sequence>
<organism evidence="1 2">
    <name type="scientific">Pseudonocardia halophobica</name>
    <dbReference type="NCBI Taxonomy" id="29401"/>
    <lineage>
        <taxon>Bacteria</taxon>
        <taxon>Bacillati</taxon>
        <taxon>Actinomycetota</taxon>
        <taxon>Actinomycetes</taxon>
        <taxon>Pseudonocardiales</taxon>
        <taxon>Pseudonocardiaceae</taxon>
        <taxon>Pseudonocardia</taxon>
    </lineage>
</organism>
<keyword evidence="2" id="KW-1185">Reference proteome</keyword>
<name>A0A9W6NUN5_9PSEU</name>
<gene>
    <name evidence="1" type="ORF">GCM10017577_06470</name>
</gene>